<name>A0A9Q4EY07_MEDGN</name>
<dbReference type="RefSeq" id="WP_268803417.1">
    <property type="nucleotide sequence ID" value="NZ_JAPRAY010000003.1"/>
</dbReference>
<dbReference type="EMBL" id="JAPRAY010000003">
    <property type="protein sequence ID" value="MCZ0666654.1"/>
    <property type="molecule type" value="Genomic_DNA"/>
</dbReference>
<dbReference type="AlphaFoldDB" id="A0A9Q4EY07"/>
<gene>
    <name evidence="1" type="ORF">OZZ17_03765</name>
</gene>
<accession>A0A9Q4EY07</accession>
<evidence type="ECO:0000313" key="1">
    <source>
        <dbReference type="EMBL" id="MCZ0666654.1"/>
    </source>
</evidence>
<organism evidence="1 2">
    <name type="scientific">Mediterraneibacter gnavus</name>
    <name type="common">Ruminococcus gnavus</name>
    <dbReference type="NCBI Taxonomy" id="33038"/>
    <lineage>
        <taxon>Bacteria</taxon>
        <taxon>Bacillati</taxon>
        <taxon>Bacillota</taxon>
        <taxon>Clostridia</taxon>
        <taxon>Lachnospirales</taxon>
        <taxon>Lachnospiraceae</taxon>
        <taxon>Mediterraneibacter</taxon>
    </lineage>
</organism>
<protein>
    <submittedName>
        <fullName evidence="1">Uncharacterized protein</fullName>
    </submittedName>
</protein>
<sequence length="78" mass="9503">MKLEFHTNKNEIKGISHPRNKKELWRDIHKVLEDRGFKTYYQRLYLENDKLKIDFGSHTEFFYVTDLTVADLRELSIE</sequence>
<proteinExistence type="predicted"/>
<dbReference type="Proteomes" id="UP001079535">
    <property type="component" value="Unassembled WGS sequence"/>
</dbReference>
<comment type="caution">
    <text evidence="1">The sequence shown here is derived from an EMBL/GenBank/DDBJ whole genome shotgun (WGS) entry which is preliminary data.</text>
</comment>
<reference evidence="1" key="1">
    <citation type="submission" date="2022-11" db="EMBL/GenBank/DDBJ databases">
        <title>Temperate bacteriophages infecting mucin-degrading bacterium Ruminococcus gnavus from the human gut.</title>
        <authorList>
            <person name="Buttimer C."/>
        </authorList>
    </citation>
    <scope>NUCLEOTIDE SEQUENCE</scope>
    <source>
        <strain evidence="1">CCUG 49994</strain>
    </source>
</reference>
<evidence type="ECO:0000313" key="2">
    <source>
        <dbReference type="Proteomes" id="UP001079535"/>
    </source>
</evidence>